<evidence type="ECO:0000259" key="3">
    <source>
        <dbReference type="PROSITE" id="PS50075"/>
    </source>
</evidence>
<proteinExistence type="predicted"/>
<dbReference type="PROSITE" id="PS50075">
    <property type="entry name" value="CARRIER"/>
    <property type="match status" value="1"/>
</dbReference>
<dbReference type="Pfam" id="PF00550">
    <property type="entry name" value="PP-binding"/>
    <property type="match status" value="1"/>
</dbReference>
<dbReference type="AlphaFoldDB" id="A0A1V0TLC2"/>
<dbReference type="PROSITE" id="PS00012">
    <property type="entry name" value="PHOSPHOPANTETHEINE"/>
    <property type="match status" value="1"/>
</dbReference>
<dbReference type="OrthoDB" id="2665189at2"/>
<dbReference type="InterPro" id="IPR009081">
    <property type="entry name" value="PP-bd_ACP"/>
</dbReference>
<evidence type="ECO:0000256" key="1">
    <source>
        <dbReference type="ARBA" id="ARBA00022450"/>
    </source>
</evidence>
<dbReference type="STRING" id="553510.B1H19_04075"/>
<dbReference type="RefSeq" id="WP_083103028.1">
    <property type="nucleotide sequence ID" value="NZ_CP020569.1"/>
</dbReference>
<dbReference type="EMBL" id="CP020569">
    <property type="protein sequence ID" value="ARF53452.1"/>
    <property type="molecule type" value="Genomic_DNA"/>
</dbReference>
<dbReference type="InterPro" id="IPR006162">
    <property type="entry name" value="Ppantetheine_attach_site"/>
</dbReference>
<dbReference type="SUPFAM" id="SSF47336">
    <property type="entry name" value="ACP-like"/>
    <property type="match status" value="1"/>
</dbReference>
<accession>A0A1V0TLC2</accession>
<keyword evidence="2" id="KW-0597">Phosphoprotein</keyword>
<evidence type="ECO:0000313" key="4">
    <source>
        <dbReference type="EMBL" id="ARF53452.1"/>
    </source>
</evidence>
<keyword evidence="5" id="KW-1185">Reference proteome</keyword>
<organism evidence="4 5">
    <name type="scientific">Streptomyces gilvosporeus</name>
    <dbReference type="NCBI Taxonomy" id="553510"/>
    <lineage>
        <taxon>Bacteria</taxon>
        <taxon>Bacillati</taxon>
        <taxon>Actinomycetota</taxon>
        <taxon>Actinomycetes</taxon>
        <taxon>Kitasatosporales</taxon>
        <taxon>Streptomycetaceae</taxon>
        <taxon>Streptomyces</taxon>
    </lineage>
</organism>
<protein>
    <recommendedName>
        <fullName evidence="3">Carrier domain-containing protein</fullName>
    </recommendedName>
</protein>
<keyword evidence="1" id="KW-0596">Phosphopantetheine</keyword>
<evidence type="ECO:0000313" key="5">
    <source>
        <dbReference type="Proteomes" id="UP000192726"/>
    </source>
</evidence>
<feature type="domain" description="Carrier" evidence="3">
    <location>
        <begin position="10"/>
        <end position="87"/>
    </location>
</feature>
<dbReference type="Gene3D" id="1.10.1200.10">
    <property type="entry name" value="ACP-like"/>
    <property type="match status" value="1"/>
</dbReference>
<gene>
    <name evidence="4" type="ORF">B1H19_04075</name>
</gene>
<dbReference type="InterPro" id="IPR036736">
    <property type="entry name" value="ACP-like_sf"/>
</dbReference>
<sequence>MSDRAGRTGDALRETVRDLVARQLPDAVGTDLTPDLPLREAGLNSLGTVATLVAIENEFGLSLPDELMTPETFHSIRTLAAALASVVDAGRDVTGAARGEDAVA</sequence>
<name>A0A1V0TLC2_9ACTN</name>
<dbReference type="KEGG" id="sgv:B1H19_04075"/>
<evidence type="ECO:0000256" key="2">
    <source>
        <dbReference type="ARBA" id="ARBA00022553"/>
    </source>
</evidence>
<dbReference type="Proteomes" id="UP000192726">
    <property type="component" value="Chromosome"/>
</dbReference>
<reference evidence="4 5" key="1">
    <citation type="submission" date="2017-04" db="EMBL/GenBank/DDBJ databases">
        <title>Complete Genome Sequence of Streptomyces gilvosporeus F607, a Capable Producer of Natamycin.</title>
        <authorList>
            <person name="Zong G."/>
            <person name="Zhong C."/>
            <person name="Fu J."/>
            <person name="Qin R."/>
            <person name="Cao G."/>
        </authorList>
    </citation>
    <scope>NUCLEOTIDE SEQUENCE [LARGE SCALE GENOMIC DNA]</scope>
    <source>
        <strain evidence="4 5">F607</strain>
    </source>
</reference>